<reference evidence="8 9" key="1">
    <citation type="submission" date="2011-04" db="EMBL/GenBank/DDBJ databases">
        <title>The Genome Sequence of Dysgonomonas mossii DSM 22836.</title>
        <authorList>
            <consortium name="The Broad Institute Genome Sequencing Platform"/>
            <person name="Earl A."/>
            <person name="Ward D."/>
            <person name="Feldgarden M."/>
            <person name="Gevers D."/>
            <person name="Pudlo N."/>
            <person name="Martens E."/>
            <person name="Allen-Vercoe E."/>
            <person name="Young S.K."/>
            <person name="Zeng Q."/>
            <person name="Gargeya S."/>
            <person name="Fitzgerald M."/>
            <person name="Haas B."/>
            <person name="Abouelleil A."/>
            <person name="Alvarado L."/>
            <person name="Arachchi H.M."/>
            <person name="Berlin A."/>
            <person name="Brown A."/>
            <person name="Chapman S.B."/>
            <person name="Chen Z."/>
            <person name="Dunbar C."/>
            <person name="Freedman E."/>
            <person name="Gearin G."/>
            <person name="Gellesch M."/>
            <person name="Goldberg J."/>
            <person name="Griggs A."/>
            <person name="Gujja S."/>
            <person name="Heiman D."/>
            <person name="Howarth C."/>
            <person name="Larson L."/>
            <person name="Lui A."/>
            <person name="MacDonald P.J.P."/>
            <person name="Mehta T."/>
            <person name="Montmayeur A."/>
            <person name="Murphy C."/>
            <person name="Neiman D."/>
            <person name="Pearson M."/>
            <person name="Priest M."/>
            <person name="Roberts A."/>
            <person name="Saif S."/>
            <person name="Shea T."/>
            <person name="Shenoy N."/>
            <person name="Sisk P."/>
            <person name="Stolte C."/>
            <person name="Sykes S."/>
            <person name="Yandava C."/>
            <person name="Wortman J."/>
            <person name="Nusbaum C."/>
            <person name="Birren B."/>
        </authorList>
    </citation>
    <scope>NUCLEOTIDE SEQUENCE [LARGE SCALE GENOMIC DNA]</scope>
    <source>
        <strain evidence="8 9">DSM 22836</strain>
    </source>
</reference>
<dbReference type="OrthoDB" id="9766741at2"/>
<evidence type="ECO:0000256" key="2">
    <source>
        <dbReference type="ARBA" id="ARBA00012652"/>
    </source>
</evidence>
<dbReference type="InterPro" id="IPR035398">
    <property type="entry name" value="Bac_rhamnosid_C"/>
</dbReference>
<dbReference type="RefSeq" id="WP_006843581.1">
    <property type="nucleotide sequence ID" value="NZ_AQWJ01000005.1"/>
</dbReference>
<keyword evidence="9" id="KW-1185">Reference proteome</keyword>
<dbReference type="Pfam" id="PF17390">
    <property type="entry name" value="Bac_rhamnosid_C"/>
    <property type="match status" value="1"/>
</dbReference>
<dbReference type="Pfam" id="PF08531">
    <property type="entry name" value="Bac_rhamnosid_N"/>
    <property type="match status" value="1"/>
</dbReference>
<dbReference type="InterPro" id="IPR013737">
    <property type="entry name" value="Bac_rhamnosid_N"/>
</dbReference>
<evidence type="ECO:0000256" key="1">
    <source>
        <dbReference type="ARBA" id="ARBA00001445"/>
    </source>
</evidence>
<dbReference type="HOGENOM" id="CLU_002926_1_1_10"/>
<dbReference type="Proteomes" id="UP000006420">
    <property type="component" value="Unassembled WGS sequence"/>
</dbReference>
<dbReference type="InterPro" id="IPR012341">
    <property type="entry name" value="6hp_glycosidase-like_sf"/>
</dbReference>
<proteinExistence type="predicted"/>
<evidence type="ECO:0000259" key="7">
    <source>
        <dbReference type="Pfam" id="PF17390"/>
    </source>
</evidence>
<dbReference type="Pfam" id="PF17389">
    <property type="entry name" value="Bac_rhamnosid6H"/>
    <property type="match status" value="1"/>
</dbReference>
<comment type="catalytic activity">
    <reaction evidence="1">
        <text>Hydrolysis of terminal non-reducing alpha-L-rhamnose residues in alpha-L-rhamnosides.</text>
        <dbReference type="EC" id="3.2.1.40"/>
    </reaction>
</comment>
<comment type="caution">
    <text evidence="8">The sequence shown here is derived from an EMBL/GenBank/DDBJ whole genome shotgun (WGS) entry which is preliminary data.</text>
</comment>
<dbReference type="GeneID" id="78082842"/>
<keyword evidence="3" id="KW-0378">Hydrolase</keyword>
<dbReference type="InterPro" id="IPR035396">
    <property type="entry name" value="Bac_rhamnosid6H"/>
</dbReference>
<dbReference type="PIRSF" id="PIRSF010631">
    <property type="entry name" value="A-rhamnsds"/>
    <property type="match status" value="1"/>
</dbReference>
<dbReference type="STRING" id="742767.HMPREF9456_02211"/>
<dbReference type="PANTHER" id="PTHR33307">
    <property type="entry name" value="ALPHA-RHAMNOSIDASE (EUROFUNG)"/>
    <property type="match status" value="1"/>
</dbReference>
<dbReference type="GO" id="GO:0030596">
    <property type="term" value="F:alpha-L-rhamnosidase activity"/>
    <property type="evidence" value="ECO:0007669"/>
    <property type="project" value="UniProtKB-EC"/>
</dbReference>
<dbReference type="Gene3D" id="1.50.10.10">
    <property type="match status" value="1"/>
</dbReference>
<dbReference type="Pfam" id="PF05592">
    <property type="entry name" value="Bac_rhamnosid"/>
    <property type="match status" value="1"/>
</dbReference>
<dbReference type="GO" id="GO:0005975">
    <property type="term" value="P:carbohydrate metabolic process"/>
    <property type="evidence" value="ECO:0007669"/>
    <property type="project" value="InterPro"/>
</dbReference>
<dbReference type="EC" id="3.2.1.40" evidence="2"/>
<feature type="domain" description="Bacterial alpha-L-rhamnosidase N-terminal" evidence="5">
    <location>
        <begin position="174"/>
        <end position="339"/>
    </location>
</feature>
<evidence type="ECO:0000256" key="3">
    <source>
        <dbReference type="ARBA" id="ARBA00022801"/>
    </source>
</evidence>
<sequence length="887" mass="100576">MGKSYYHIFLIIISMLIHPICNARSLIGITDLRCENLINPNAIDNVNPHFSWKIAYSKGQMQQRFYEIQVASDSIALLNNKADLWNQGKVRSSSSVMVSYNGRPLSSRLLCYWRVRIWNDKGEVSDWSDIARFGIGIVGNDKMQGSYIGLPVGAGNTQTPLLRKKFRIENTGTSFLHINSLGYHEIYINGTKVSDDVLSPAVSQLNKRSLIVTYDVSNYLKKGENELVIWLGSGWYKKTTFGTDHDGPLVKAQLDILYNKNWNTILTTDSSWLGSQSGYMDTGTWQALQFKGERLDRKLTPIDLSPSTLNCMTWSQVVEVNLPGHKASPEMTQPNKIQEIFIPKNIKQLGDSTWLVDMGKALNGWFEIHFPKLPEGHEILLEYTDFLDKDGNFLDQGQSDIYIASGTGKEVFKNKFNHHAFQYVRVSHLKEKPVKEDIKAYLIHTDYRDRSSFECSDLDLNAIHNMIKYTMRCLTFSGYMVDCPHLERAGYGGDGNSSLETLQTMYDVSPLFMNWLQAWDDSMCEGGSLPHVAPNPGAGGGGPYWCGFFIVAPWRIYVNYNDSRLIEQYYPAMKEWLKYVEKYTVDGLLKRWPDTPYRDWFLGDWLAPIGVDSGSELSINLVNNCFVSDCFGIMEKIATVLNKPDEAKDFAQRKVILDQLLHKTFFDADKNMYSTGSQLDMSYPMLVGVTPSDVYDKVKDQLFRETKEKYNDHIAVGLVGVSILTRWAIENKSADFIYSMLKKRDYPGYLHMIDNGASTTWEYWSGERSRIHNCYNAIGSWFYQALGGIRTDEKNPGYKHVYIEPQIPEGVTWAKTSVDSPYGKVSVDWSLEDTVMKMNVTLPVGCSATVIVPANAHKSKVNGLDLDKTKSSIEIGNGVSELTFSLI</sequence>
<evidence type="ECO:0000259" key="6">
    <source>
        <dbReference type="Pfam" id="PF17389"/>
    </source>
</evidence>
<dbReference type="eggNOG" id="COG3250">
    <property type="taxonomic scope" value="Bacteria"/>
</dbReference>
<dbReference type="Gene3D" id="2.60.420.10">
    <property type="entry name" value="Maltose phosphorylase, domain 3"/>
    <property type="match status" value="1"/>
</dbReference>
<dbReference type="Gene3D" id="2.60.40.10">
    <property type="entry name" value="Immunoglobulins"/>
    <property type="match status" value="1"/>
</dbReference>
<feature type="domain" description="Alpha-L-rhamnosidase concanavalin-like" evidence="4">
    <location>
        <begin position="348"/>
        <end position="444"/>
    </location>
</feature>
<dbReference type="InterPro" id="IPR008928">
    <property type="entry name" value="6-hairpin_glycosidase_sf"/>
</dbReference>
<gene>
    <name evidence="8" type="ORF">HMPREF9456_02211</name>
</gene>
<protein>
    <recommendedName>
        <fullName evidence="2">alpha-L-rhamnosidase</fullName>
        <ecNumber evidence="2">3.2.1.40</ecNumber>
    </recommendedName>
</protein>
<feature type="domain" description="Alpha-L-rhamnosidase six-hairpin glycosidase" evidence="6">
    <location>
        <begin position="450"/>
        <end position="785"/>
    </location>
</feature>
<dbReference type="PANTHER" id="PTHR33307:SF6">
    <property type="entry name" value="ALPHA-RHAMNOSIDASE (EUROFUNG)-RELATED"/>
    <property type="match status" value="1"/>
</dbReference>
<dbReference type="Pfam" id="PF25788">
    <property type="entry name" value="Ig_Rha78A_N"/>
    <property type="match status" value="1"/>
</dbReference>
<evidence type="ECO:0000259" key="5">
    <source>
        <dbReference type="Pfam" id="PF08531"/>
    </source>
</evidence>
<dbReference type="AlphaFoldDB" id="F8X2D1"/>
<evidence type="ECO:0000313" key="9">
    <source>
        <dbReference type="Proteomes" id="UP000006420"/>
    </source>
</evidence>
<feature type="domain" description="Alpha-L-rhamnosidase C-terminal" evidence="7">
    <location>
        <begin position="788"/>
        <end position="861"/>
    </location>
</feature>
<organism evidence="8 9">
    <name type="scientific">Dysgonomonas mossii DSM 22836</name>
    <dbReference type="NCBI Taxonomy" id="742767"/>
    <lineage>
        <taxon>Bacteria</taxon>
        <taxon>Pseudomonadati</taxon>
        <taxon>Bacteroidota</taxon>
        <taxon>Bacteroidia</taxon>
        <taxon>Bacteroidales</taxon>
        <taxon>Dysgonomonadaceae</taxon>
        <taxon>Dysgonomonas</taxon>
    </lineage>
</organism>
<dbReference type="Gene3D" id="2.60.120.260">
    <property type="entry name" value="Galactose-binding domain-like"/>
    <property type="match status" value="2"/>
</dbReference>
<name>F8X2D1_9BACT</name>
<evidence type="ECO:0000313" key="8">
    <source>
        <dbReference type="EMBL" id="EGK05947.1"/>
    </source>
</evidence>
<dbReference type="InterPro" id="IPR016007">
    <property type="entry name" value="Alpha_rhamnosid"/>
</dbReference>
<dbReference type="InterPro" id="IPR008902">
    <property type="entry name" value="Rhamnosid_concanavalin"/>
</dbReference>
<evidence type="ECO:0000259" key="4">
    <source>
        <dbReference type="Pfam" id="PF05592"/>
    </source>
</evidence>
<dbReference type="EMBL" id="ADLW01000010">
    <property type="protein sequence ID" value="EGK05947.1"/>
    <property type="molecule type" value="Genomic_DNA"/>
</dbReference>
<dbReference type="SUPFAM" id="SSF48208">
    <property type="entry name" value="Six-hairpin glycosidases"/>
    <property type="match status" value="1"/>
</dbReference>
<accession>F8X2D1</accession>
<dbReference type="InterPro" id="IPR013783">
    <property type="entry name" value="Ig-like_fold"/>
</dbReference>